<dbReference type="GeneID" id="94173913"/>
<dbReference type="OrthoDB" id="277885at2759"/>
<dbReference type="InterPro" id="IPR003439">
    <property type="entry name" value="ABC_transporter-like_ATP-bd"/>
</dbReference>
<dbReference type="GO" id="GO:0042626">
    <property type="term" value="F:ATPase-coupled transmembrane transporter activity"/>
    <property type="evidence" value="ECO:0007669"/>
    <property type="project" value="TreeGrafter"/>
</dbReference>
<dbReference type="PROSITE" id="PS00211">
    <property type="entry name" value="ABC_TRANSPORTER_1"/>
    <property type="match status" value="1"/>
</dbReference>
<reference evidence="4 5" key="1">
    <citation type="submission" date="2021-02" db="EMBL/GenBank/DDBJ databases">
        <title>Leishmania (Mundinia) enrietti genome sequencing and assembly.</title>
        <authorList>
            <person name="Almutairi H."/>
            <person name="Gatherer D."/>
        </authorList>
    </citation>
    <scope>NUCLEOTIDE SEQUENCE [LARGE SCALE GENOMIC DNA]</scope>
    <source>
        <strain evidence="4">CUR178</strain>
    </source>
</reference>
<evidence type="ECO:0000256" key="2">
    <source>
        <dbReference type="ARBA" id="ARBA00022840"/>
    </source>
</evidence>
<dbReference type="InterPro" id="IPR017871">
    <property type="entry name" value="ABC_transporter-like_CS"/>
</dbReference>
<dbReference type="EMBL" id="JAFHKP010000015">
    <property type="protein sequence ID" value="KAG5482707.1"/>
    <property type="molecule type" value="Genomic_DNA"/>
</dbReference>
<dbReference type="SMART" id="SM00382">
    <property type="entry name" value="AAA"/>
    <property type="match status" value="1"/>
</dbReference>
<keyword evidence="2" id="KW-0067">ATP-binding</keyword>
<evidence type="ECO:0000256" key="1">
    <source>
        <dbReference type="ARBA" id="ARBA00022741"/>
    </source>
</evidence>
<evidence type="ECO:0000259" key="3">
    <source>
        <dbReference type="PROSITE" id="PS50893"/>
    </source>
</evidence>
<evidence type="ECO:0000313" key="5">
    <source>
        <dbReference type="Proteomes" id="UP000674179"/>
    </source>
</evidence>
<keyword evidence="1" id="KW-0547">Nucleotide-binding</keyword>
<gene>
    <name evidence="4" type="ORF">CUR178_06744</name>
</gene>
<dbReference type="RefSeq" id="XP_067694397.1">
    <property type="nucleotide sequence ID" value="XM_067838403.1"/>
</dbReference>
<dbReference type="PANTHER" id="PTHR24221">
    <property type="entry name" value="ATP-BINDING CASSETTE SUB-FAMILY B"/>
    <property type="match status" value="1"/>
</dbReference>
<comment type="caution">
    <text evidence="4">The sequence shown here is derived from an EMBL/GenBank/DDBJ whole genome shotgun (WGS) entry which is preliminary data.</text>
</comment>
<organism evidence="4 5">
    <name type="scientific">Leishmania enriettii</name>
    <dbReference type="NCBI Taxonomy" id="5663"/>
    <lineage>
        <taxon>Eukaryota</taxon>
        <taxon>Discoba</taxon>
        <taxon>Euglenozoa</taxon>
        <taxon>Kinetoplastea</taxon>
        <taxon>Metakinetoplastina</taxon>
        <taxon>Trypanosomatida</taxon>
        <taxon>Trypanosomatidae</taxon>
        <taxon>Leishmaniinae</taxon>
        <taxon>Leishmania</taxon>
    </lineage>
</organism>
<dbReference type="AlphaFoldDB" id="A0A836KRB6"/>
<dbReference type="InterPro" id="IPR039421">
    <property type="entry name" value="Type_1_exporter"/>
</dbReference>
<dbReference type="PANTHER" id="PTHR24221:SF503">
    <property type="entry name" value="MITOCHONDRIAL POTASSIUM CHANNEL ATP-BINDING SUBUNIT"/>
    <property type="match status" value="1"/>
</dbReference>
<protein>
    <recommendedName>
        <fullName evidence="3">ABC transporter domain-containing protein</fullName>
    </recommendedName>
</protein>
<dbReference type="PROSITE" id="PS50893">
    <property type="entry name" value="ABC_TRANSPORTER_2"/>
    <property type="match status" value="1"/>
</dbReference>
<dbReference type="GO" id="GO:0005524">
    <property type="term" value="F:ATP binding"/>
    <property type="evidence" value="ECO:0007669"/>
    <property type="project" value="UniProtKB-KW"/>
</dbReference>
<dbReference type="KEGG" id="lenr:94173913"/>
<keyword evidence="5" id="KW-1185">Reference proteome</keyword>
<sequence length="229" mass="25084">MGQTGCGKSTIIQLLACFYMPRCGQLLIDHRFLIEELNIAAWRQNLSIALQEPDLFSGIVRDNIAYSIGGTSANAELTQATQAEVEQAALWACVHDEITAMPEGYETQVDYKGRALSGGQRQRVAIARALLRPTTHVLLLDEATSALDNATQARVQDGIGAYLEARRRSGRAVTVISVAHRLTTISHCDQVVGLDGGRIIEKGSHDELMALGGEYRARWEMYAESVSMH</sequence>
<name>A0A836KRB6_LEIEN</name>
<dbReference type="InterPro" id="IPR027417">
    <property type="entry name" value="P-loop_NTPase"/>
</dbReference>
<dbReference type="GO" id="GO:0016887">
    <property type="term" value="F:ATP hydrolysis activity"/>
    <property type="evidence" value="ECO:0007669"/>
    <property type="project" value="InterPro"/>
</dbReference>
<dbReference type="SUPFAM" id="SSF52540">
    <property type="entry name" value="P-loop containing nucleoside triphosphate hydrolases"/>
    <property type="match status" value="1"/>
</dbReference>
<dbReference type="InterPro" id="IPR003593">
    <property type="entry name" value="AAA+_ATPase"/>
</dbReference>
<feature type="domain" description="ABC transporter" evidence="3">
    <location>
        <begin position="1"/>
        <end position="221"/>
    </location>
</feature>
<dbReference type="Pfam" id="PF00005">
    <property type="entry name" value="ABC_tran"/>
    <property type="match status" value="1"/>
</dbReference>
<evidence type="ECO:0000313" key="4">
    <source>
        <dbReference type="EMBL" id="KAG5482707.1"/>
    </source>
</evidence>
<dbReference type="GO" id="GO:0016020">
    <property type="term" value="C:membrane"/>
    <property type="evidence" value="ECO:0007669"/>
    <property type="project" value="TreeGrafter"/>
</dbReference>
<dbReference type="Proteomes" id="UP000674179">
    <property type="component" value="Chromosome 15"/>
</dbReference>
<proteinExistence type="predicted"/>
<dbReference type="Gene3D" id="3.40.50.300">
    <property type="entry name" value="P-loop containing nucleotide triphosphate hydrolases"/>
    <property type="match status" value="1"/>
</dbReference>
<accession>A0A836KRB6</accession>